<dbReference type="EMBL" id="JBHVBU010000021">
    <property type="protein sequence ID" value="MFE7963434.1"/>
    <property type="molecule type" value="Genomic_DNA"/>
</dbReference>
<evidence type="ECO:0000313" key="2">
    <source>
        <dbReference type="Proteomes" id="UP001600650"/>
    </source>
</evidence>
<proteinExistence type="predicted"/>
<comment type="caution">
    <text evidence="1">The sequence shown here is derived from an EMBL/GenBank/DDBJ whole genome shotgun (WGS) entry which is preliminary data.</text>
</comment>
<sequence>MSGAARIGQLTGEAARYLATQNRTPLHPDHTPTPTPASAIVLAGILHRTRTHPHTPIPALHDLPTGWTGYPPEDISALLRLHTARVLTVADTTPPHAFHYVDGTLTLRIAHAHLEPTGGHDHAQVLLDRTTAMLAAPGRRAARQREELTRLVHDMEVRAVLRYTDALLTTRHGLTPVPDEHRPALAEHITRGLTEHTYTCGQLATLAHRAVCSADDWAPAADAPTATVDFFDEHLARAHARRAPIPEQDIPTWAGPPAALVAGRVLLHHVTARQ</sequence>
<keyword evidence="2" id="KW-1185">Reference proteome</keyword>
<gene>
    <name evidence="1" type="ORF">ACFU0X_10330</name>
</gene>
<reference evidence="1 2" key="1">
    <citation type="submission" date="2024-09" db="EMBL/GenBank/DDBJ databases">
        <title>The Natural Products Discovery Center: Release of the First 8490 Sequenced Strains for Exploring Actinobacteria Biosynthetic Diversity.</title>
        <authorList>
            <person name="Kalkreuter E."/>
            <person name="Kautsar S.A."/>
            <person name="Yang D."/>
            <person name="Bader C.D."/>
            <person name="Teijaro C.N."/>
            <person name="Fluegel L."/>
            <person name="Davis C.M."/>
            <person name="Simpson J.R."/>
            <person name="Lauterbach L."/>
            <person name="Steele A.D."/>
            <person name="Gui C."/>
            <person name="Meng S."/>
            <person name="Li G."/>
            <person name="Viehrig K."/>
            <person name="Ye F."/>
            <person name="Su P."/>
            <person name="Kiefer A.F."/>
            <person name="Nichols A."/>
            <person name="Cepeda A.J."/>
            <person name="Yan W."/>
            <person name="Fan B."/>
            <person name="Jiang Y."/>
            <person name="Adhikari A."/>
            <person name="Zheng C.-J."/>
            <person name="Schuster L."/>
            <person name="Cowan T.M."/>
            <person name="Smanski M.J."/>
            <person name="Chevrette M.G."/>
            <person name="De Carvalho L.P.S."/>
            <person name="Shen B."/>
        </authorList>
    </citation>
    <scope>NUCLEOTIDE SEQUENCE [LARGE SCALE GENOMIC DNA]</scope>
    <source>
        <strain evidence="1 2">NPDC057399</strain>
    </source>
</reference>
<organism evidence="1 2">
    <name type="scientific">Streptomyces cellulosae</name>
    <dbReference type="NCBI Taxonomy" id="1968"/>
    <lineage>
        <taxon>Bacteria</taxon>
        <taxon>Bacillati</taxon>
        <taxon>Actinomycetota</taxon>
        <taxon>Actinomycetes</taxon>
        <taxon>Kitasatosporales</taxon>
        <taxon>Streptomycetaceae</taxon>
        <taxon>Streptomyces</taxon>
    </lineage>
</organism>
<evidence type="ECO:0000313" key="1">
    <source>
        <dbReference type="EMBL" id="MFE7963434.1"/>
    </source>
</evidence>
<dbReference type="Proteomes" id="UP001600650">
    <property type="component" value="Unassembled WGS sequence"/>
</dbReference>
<name>A0ABW6JGZ5_STRCE</name>
<dbReference type="RefSeq" id="WP_381726234.1">
    <property type="nucleotide sequence ID" value="NZ_JBHVBU010000021.1"/>
</dbReference>
<accession>A0ABW6JGZ5</accession>
<evidence type="ECO:0008006" key="3">
    <source>
        <dbReference type="Google" id="ProtNLM"/>
    </source>
</evidence>
<protein>
    <recommendedName>
        <fullName evidence="3">Hemerythrin-like domain-containing protein</fullName>
    </recommendedName>
</protein>